<comment type="caution">
    <text evidence="1">The sequence shown here is derived from an EMBL/GenBank/DDBJ whole genome shotgun (WGS) entry which is preliminary data.</text>
</comment>
<keyword evidence="2" id="KW-1185">Reference proteome</keyword>
<dbReference type="EMBL" id="CAJVQC010076295">
    <property type="protein sequence ID" value="CAG8814588.1"/>
    <property type="molecule type" value="Genomic_DNA"/>
</dbReference>
<feature type="non-terminal residue" evidence="1">
    <location>
        <position position="1"/>
    </location>
</feature>
<sequence>EYTSKTVDSVITSTTSWVDLKYFVALNVKQNSIGILMVLAIFFFATLL</sequence>
<dbReference type="Proteomes" id="UP000789920">
    <property type="component" value="Unassembled WGS sequence"/>
</dbReference>
<name>A0ACA9RWA5_9GLOM</name>
<evidence type="ECO:0000313" key="2">
    <source>
        <dbReference type="Proteomes" id="UP000789920"/>
    </source>
</evidence>
<organism evidence="1 2">
    <name type="scientific">Racocetra persica</name>
    <dbReference type="NCBI Taxonomy" id="160502"/>
    <lineage>
        <taxon>Eukaryota</taxon>
        <taxon>Fungi</taxon>
        <taxon>Fungi incertae sedis</taxon>
        <taxon>Mucoromycota</taxon>
        <taxon>Glomeromycotina</taxon>
        <taxon>Glomeromycetes</taxon>
        <taxon>Diversisporales</taxon>
        <taxon>Gigasporaceae</taxon>
        <taxon>Racocetra</taxon>
    </lineage>
</organism>
<accession>A0ACA9RWA5</accession>
<proteinExistence type="predicted"/>
<reference evidence="1" key="1">
    <citation type="submission" date="2021-06" db="EMBL/GenBank/DDBJ databases">
        <authorList>
            <person name="Kallberg Y."/>
            <person name="Tangrot J."/>
            <person name="Rosling A."/>
        </authorList>
    </citation>
    <scope>NUCLEOTIDE SEQUENCE</scope>
    <source>
        <strain evidence="1">MA461A</strain>
    </source>
</reference>
<gene>
    <name evidence="1" type="ORF">RPERSI_LOCUS24022</name>
</gene>
<protein>
    <submittedName>
        <fullName evidence="1">13532_t:CDS:1</fullName>
    </submittedName>
</protein>
<evidence type="ECO:0000313" key="1">
    <source>
        <dbReference type="EMBL" id="CAG8814588.1"/>
    </source>
</evidence>